<proteinExistence type="predicted"/>
<gene>
    <name evidence="2" type="ORF">C8N25_1661</name>
</gene>
<accession>A0A3E0D1G9</accession>
<protein>
    <submittedName>
        <fullName evidence="2">Pimeloyl-ACP methyl ester carboxylesterase</fullName>
    </submittedName>
</protein>
<name>A0A3E0D1G9_9BACT</name>
<dbReference type="EMBL" id="QUNF01000066">
    <property type="protein sequence ID" value="REG74757.1"/>
    <property type="molecule type" value="Genomic_DNA"/>
</dbReference>
<dbReference type="AlphaFoldDB" id="A0A3E0D1G9"/>
<dbReference type="Gene3D" id="3.40.50.1820">
    <property type="entry name" value="alpha/beta hydrolase"/>
    <property type="match status" value="1"/>
</dbReference>
<reference evidence="2 3" key="1">
    <citation type="submission" date="2018-08" db="EMBL/GenBank/DDBJ databases">
        <title>Genomic Encyclopedia of Archaeal and Bacterial Type Strains, Phase II (KMG-II): from individual species to whole genera.</title>
        <authorList>
            <person name="Goeker M."/>
        </authorList>
    </citation>
    <scope>NUCLEOTIDE SEQUENCE [LARGE SCALE GENOMIC DNA]</scope>
    <source>
        <strain evidence="2 3">DSM 15986</strain>
    </source>
</reference>
<dbReference type="SUPFAM" id="SSF53474">
    <property type="entry name" value="alpha/beta-Hydrolases"/>
    <property type="match status" value="1"/>
</dbReference>
<keyword evidence="3" id="KW-1185">Reference proteome</keyword>
<sequence length="258" mass="29611">MQTEINTTLDELEIKRINNFPDRPTIVFLHDSLGCIELWRDFPQKLAEATQCNIFIYDRLGYGKSAPMPTHQRPMNYMELDADILHNLLKKSEIDNAILFGHSDGGTIALLTASKYPDSVEAVIVEAAHIFLEDVTIKGIYEAFENYKNTNLPERLAKFHGNKVERLFKAWTETWTRSDYRNWNVEHLLPNITCPILFIQGETDEYGTLAQVEKTISQVSGRAEKYIIPNVGHTPHKEACELVLDRVTKFITTEMLKP</sequence>
<dbReference type="RefSeq" id="WP_086544172.1">
    <property type="nucleotide sequence ID" value="NZ_MSSW01000131.1"/>
</dbReference>
<dbReference type="PANTHER" id="PTHR43689:SF8">
    <property type="entry name" value="ALPHA_BETA-HYDROLASES SUPERFAMILY PROTEIN"/>
    <property type="match status" value="1"/>
</dbReference>
<dbReference type="Proteomes" id="UP000256405">
    <property type="component" value="Unassembled WGS sequence"/>
</dbReference>
<dbReference type="OrthoDB" id="135231at2"/>
<dbReference type="PANTHER" id="PTHR43689">
    <property type="entry name" value="HYDROLASE"/>
    <property type="match status" value="1"/>
</dbReference>
<dbReference type="InterPro" id="IPR000073">
    <property type="entry name" value="AB_hydrolase_1"/>
</dbReference>
<evidence type="ECO:0000313" key="2">
    <source>
        <dbReference type="EMBL" id="REG74757.1"/>
    </source>
</evidence>
<evidence type="ECO:0000259" key="1">
    <source>
        <dbReference type="Pfam" id="PF00561"/>
    </source>
</evidence>
<feature type="domain" description="AB hydrolase-1" evidence="1">
    <location>
        <begin position="24"/>
        <end position="169"/>
    </location>
</feature>
<dbReference type="Pfam" id="PF00561">
    <property type="entry name" value="Abhydrolase_1"/>
    <property type="match status" value="1"/>
</dbReference>
<dbReference type="InterPro" id="IPR029058">
    <property type="entry name" value="AB_hydrolase_fold"/>
</dbReference>
<organism evidence="2 3">
    <name type="scientific">Algoriphagus antarcticus</name>
    <dbReference type="NCBI Taxonomy" id="238540"/>
    <lineage>
        <taxon>Bacteria</taxon>
        <taxon>Pseudomonadati</taxon>
        <taxon>Bacteroidota</taxon>
        <taxon>Cytophagia</taxon>
        <taxon>Cytophagales</taxon>
        <taxon>Cyclobacteriaceae</taxon>
        <taxon>Algoriphagus</taxon>
    </lineage>
</organism>
<evidence type="ECO:0000313" key="3">
    <source>
        <dbReference type="Proteomes" id="UP000256405"/>
    </source>
</evidence>
<comment type="caution">
    <text evidence="2">The sequence shown here is derived from an EMBL/GenBank/DDBJ whole genome shotgun (WGS) entry which is preliminary data.</text>
</comment>